<keyword evidence="2 5" id="KW-0238">DNA-binding</keyword>
<name>A0A397RUX2_9MOLU</name>
<dbReference type="GO" id="GO:0003677">
    <property type="term" value="F:DNA binding"/>
    <property type="evidence" value="ECO:0007669"/>
    <property type="project" value="UniProtKB-KW"/>
</dbReference>
<dbReference type="SMART" id="SM00347">
    <property type="entry name" value="HTH_MARR"/>
    <property type="match status" value="1"/>
</dbReference>
<gene>
    <name evidence="5" type="ORF">EI71_00968</name>
</gene>
<evidence type="ECO:0000313" key="6">
    <source>
        <dbReference type="Proteomes" id="UP000266506"/>
    </source>
</evidence>
<feature type="domain" description="HTH marR-type" evidence="4">
    <location>
        <begin position="2"/>
        <end position="138"/>
    </location>
</feature>
<proteinExistence type="predicted"/>
<evidence type="ECO:0000256" key="2">
    <source>
        <dbReference type="ARBA" id="ARBA00023125"/>
    </source>
</evidence>
<dbReference type="InterPro" id="IPR036388">
    <property type="entry name" value="WH-like_DNA-bd_sf"/>
</dbReference>
<comment type="caution">
    <text evidence="5">The sequence shown here is derived from an EMBL/GenBank/DDBJ whole genome shotgun (WGS) entry which is preliminary data.</text>
</comment>
<dbReference type="AlphaFoldDB" id="A0A397RUX2"/>
<dbReference type="PROSITE" id="PS50995">
    <property type="entry name" value="HTH_MARR_2"/>
    <property type="match status" value="1"/>
</dbReference>
<dbReference type="Pfam" id="PF12802">
    <property type="entry name" value="MarR_2"/>
    <property type="match status" value="1"/>
</dbReference>
<dbReference type="InParanoid" id="A0A397RUX2"/>
<dbReference type="OrthoDB" id="369838at2"/>
<dbReference type="GO" id="GO:0003700">
    <property type="term" value="F:DNA-binding transcription factor activity"/>
    <property type="evidence" value="ECO:0007669"/>
    <property type="project" value="InterPro"/>
</dbReference>
<evidence type="ECO:0000313" key="5">
    <source>
        <dbReference type="EMBL" id="RIA75935.1"/>
    </source>
</evidence>
<dbReference type="RefSeq" id="WP_119016119.1">
    <property type="nucleotide sequence ID" value="NZ_QXEV01000008.1"/>
</dbReference>
<protein>
    <submittedName>
        <fullName evidence="5">DNA-binding MarR family transcriptional regulator</fullName>
    </submittedName>
</protein>
<dbReference type="Gene3D" id="1.10.10.10">
    <property type="entry name" value="Winged helix-like DNA-binding domain superfamily/Winged helix DNA-binding domain"/>
    <property type="match status" value="1"/>
</dbReference>
<dbReference type="EMBL" id="QXEV01000008">
    <property type="protein sequence ID" value="RIA75935.1"/>
    <property type="molecule type" value="Genomic_DNA"/>
</dbReference>
<evidence type="ECO:0000256" key="3">
    <source>
        <dbReference type="ARBA" id="ARBA00023163"/>
    </source>
</evidence>
<dbReference type="PRINTS" id="PR00598">
    <property type="entry name" value="HTHMARR"/>
</dbReference>
<reference evidence="5 6" key="1">
    <citation type="submission" date="2018-08" db="EMBL/GenBank/DDBJ databases">
        <title>Genomic Encyclopedia of Archaeal and Bacterial Type Strains, Phase II (KMG-II): from individual species to whole genera.</title>
        <authorList>
            <person name="Goeker M."/>
        </authorList>
    </citation>
    <scope>NUCLEOTIDE SEQUENCE [LARGE SCALE GENOMIC DNA]</scope>
    <source>
        <strain evidence="5 6">ATCC 27112</strain>
    </source>
</reference>
<dbReference type="FunCoup" id="A0A397RUX2">
    <property type="interactions" value="49"/>
</dbReference>
<accession>A0A397RUX2</accession>
<dbReference type="InterPro" id="IPR000835">
    <property type="entry name" value="HTH_MarR-typ"/>
</dbReference>
<dbReference type="Proteomes" id="UP000266506">
    <property type="component" value="Unassembled WGS sequence"/>
</dbReference>
<dbReference type="PANTHER" id="PTHR42756:SF1">
    <property type="entry name" value="TRANSCRIPTIONAL REPRESSOR OF EMRAB OPERON"/>
    <property type="match status" value="1"/>
</dbReference>
<dbReference type="SUPFAM" id="SSF46785">
    <property type="entry name" value="Winged helix' DNA-binding domain"/>
    <property type="match status" value="1"/>
</dbReference>
<keyword evidence="1" id="KW-0805">Transcription regulation</keyword>
<sequence>MEEHFGHKINYISNIIKREIENLKSIQRMEKISGTNSFILVYISDNEEKVYQKDIERKFGITRSTASKVISLMEAKGMIIRKGCDNDLRLKQLVLTDEAKKTVLAVKEDLNKFEKRLTYGLTEEEKELLSSILGKMERNIFEGGKNNAS</sequence>
<dbReference type="PANTHER" id="PTHR42756">
    <property type="entry name" value="TRANSCRIPTIONAL REGULATOR, MARR"/>
    <property type="match status" value="1"/>
</dbReference>
<evidence type="ECO:0000256" key="1">
    <source>
        <dbReference type="ARBA" id="ARBA00023015"/>
    </source>
</evidence>
<evidence type="ECO:0000259" key="4">
    <source>
        <dbReference type="PROSITE" id="PS50995"/>
    </source>
</evidence>
<keyword evidence="6" id="KW-1185">Reference proteome</keyword>
<keyword evidence="3" id="KW-0804">Transcription</keyword>
<dbReference type="InterPro" id="IPR036390">
    <property type="entry name" value="WH_DNA-bd_sf"/>
</dbReference>
<organism evidence="5 6">
    <name type="scientific">Anaeroplasma bactoclasticum</name>
    <dbReference type="NCBI Taxonomy" id="2088"/>
    <lineage>
        <taxon>Bacteria</taxon>
        <taxon>Bacillati</taxon>
        <taxon>Mycoplasmatota</taxon>
        <taxon>Mollicutes</taxon>
        <taxon>Anaeroplasmatales</taxon>
        <taxon>Anaeroplasmataceae</taxon>
        <taxon>Anaeroplasma</taxon>
    </lineage>
</organism>